<keyword evidence="1" id="KW-0472">Membrane</keyword>
<accession>A0A7X0Y304</accession>
<sequence>MENQPDEKAILRSQLTNPHWMTLTLAIICSLFALFTLMGVFFLFTLSTAGVKADAVQALQIARILAAVFCVFYAIFALLLFNNYSKLRKGIVVPKLLYFALSVFVILSAANSIFSGQLGGVFLPLIILLFSIKIILDLGKIK</sequence>
<proteinExistence type="predicted"/>
<keyword evidence="1" id="KW-0812">Transmembrane</keyword>
<feature type="transmembrane region" description="Helical" evidence="1">
    <location>
        <begin position="120"/>
        <end position="139"/>
    </location>
</feature>
<dbReference type="RefSeq" id="WP_185525861.1">
    <property type="nucleotide sequence ID" value="NZ_JAARWN010000004.1"/>
</dbReference>
<keyword evidence="1" id="KW-1133">Transmembrane helix</keyword>
<dbReference type="Proteomes" id="UP000535908">
    <property type="component" value="Unassembled WGS sequence"/>
</dbReference>
<evidence type="ECO:0000313" key="2">
    <source>
        <dbReference type="EMBL" id="MBC1936066.1"/>
    </source>
</evidence>
<gene>
    <name evidence="2" type="ORF">HCA69_06780</name>
</gene>
<reference evidence="2 3" key="1">
    <citation type="submission" date="2020-03" db="EMBL/GenBank/DDBJ databases">
        <title>Soil Listeria distribution.</title>
        <authorList>
            <person name="Liao J."/>
            <person name="Wiedmann M."/>
        </authorList>
    </citation>
    <scope>NUCLEOTIDE SEQUENCE [LARGE SCALE GENOMIC DNA]</scope>
    <source>
        <strain evidence="2 3">FSL L7-0741</strain>
    </source>
</reference>
<evidence type="ECO:0000313" key="3">
    <source>
        <dbReference type="Proteomes" id="UP000535908"/>
    </source>
</evidence>
<comment type="caution">
    <text evidence="2">The sequence shown here is derived from an EMBL/GenBank/DDBJ whole genome shotgun (WGS) entry which is preliminary data.</text>
</comment>
<name>A0A7X0Y304_9LIST</name>
<feature type="transmembrane region" description="Helical" evidence="1">
    <location>
        <begin position="20"/>
        <end position="44"/>
    </location>
</feature>
<feature type="transmembrane region" description="Helical" evidence="1">
    <location>
        <begin position="64"/>
        <end position="84"/>
    </location>
</feature>
<protein>
    <submittedName>
        <fullName evidence="2">Uncharacterized protein</fullName>
    </submittedName>
</protein>
<feature type="transmembrane region" description="Helical" evidence="1">
    <location>
        <begin position="96"/>
        <end position="114"/>
    </location>
</feature>
<dbReference type="EMBL" id="JAARWN010000004">
    <property type="protein sequence ID" value="MBC1936066.1"/>
    <property type="molecule type" value="Genomic_DNA"/>
</dbReference>
<dbReference type="AlphaFoldDB" id="A0A7X0Y304"/>
<organism evidence="2 3">
    <name type="scientific">Listeria grandensis</name>
    <dbReference type="NCBI Taxonomy" id="1494963"/>
    <lineage>
        <taxon>Bacteria</taxon>
        <taxon>Bacillati</taxon>
        <taxon>Bacillota</taxon>
        <taxon>Bacilli</taxon>
        <taxon>Bacillales</taxon>
        <taxon>Listeriaceae</taxon>
        <taxon>Listeria</taxon>
    </lineage>
</organism>
<evidence type="ECO:0000256" key="1">
    <source>
        <dbReference type="SAM" id="Phobius"/>
    </source>
</evidence>